<dbReference type="InterPro" id="IPR002076">
    <property type="entry name" value="ELO_fam"/>
</dbReference>
<evidence type="ECO:0000256" key="13">
    <source>
        <dbReference type="SAM" id="MobiDB-lite"/>
    </source>
</evidence>
<feature type="region of interest" description="Disordered" evidence="13">
    <location>
        <begin position="592"/>
        <end position="644"/>
    </location>
</feature>
<keyword evidence="3 12" id="KW-0444">Lipid biosynthesis</keyword>
<reference evidence="15" key="1">
    <citation type="submission" date="2013-10" db="EMBL/GenBank/DDBJ databases">
        <title>Genomic analysis of the causative agents of coccidiosis in chickens.</title>
        <authorList>
            <person name="Reid A.J."/>
            <person name="Blake D."/>
            <person name="Billington K."/>
            <person name="Browne H."/>
            <person name="Dunn M."/>
            <person name="Hung S."/>
            <person name="Kawahara F."/>
            <person name="Miranda-Saavedra D."/>
            <person name="Mourier T."/>
            <person name="Nagra H."/>
            <person name="Otto T.D."/>
            <person name="Rawlings N."/>
            <person name="Sanchez A."/>
            <person name="Sanders M."/>
            <person name="Subramaniam C."/>
            <person name="Tay Y."/>
            <person name="Dear P."/>
            <person name="Doerig C."/>
            <person name="Gruber A."/>
            <person name="Parkinson J."/>
            <person name="Shirley M."/>
            <person name="Wan K.L."/>
            <person name="Berriman M."/>
            <person name="Tomley F."/>
            <person name="Pain A."/>
        </authorList>
    </citation>
    <scope>NUCLEOTIDE SEQUENCE [LARGE SCALE GENOMIC DNA]</scope>
    <source>
        <strain evidence="15">Weybridge</strain>
    </source>
</reference>
<dbReference type="PANTHER" id="PTHR11351">
    <property type="entry name" value="ACYL-COA DESATURASE"/>
    <property type="match status" value="1"/>
</dbReference>
<evidence type="ECO:0000256" key="10">
    <source>
        <dbReference type="ARBA" id="ARBA00023136"/>
    </source>
</evidence>
<feature type="transmembrane region" description="Helical" evidence="14">
    <location>
        <begin position="384"/>
        <end position="410"/>
    </location>
</feature>
<dbReference type="VEuPathDB" id="ToxoDB:EMWEY_00041670"/>
<keyword evidence="6" id="KW-0276">Fatty acid metabolism</keyword>
<comment type="domain">
    <text evidence="12">The histidine box domains are involved in binding the catalytic metal ions.</text>
</comment>
<dbReference type="AlphaFoldDB" id="U6MBS8"/>
<feature type="transmembrane region" description="Helical" evidence="14">
    <location>
        <begin position="342"/>
        <end position="363"/>
    </location>
</feature>
<organism evidence="15 16">
    <name type="scientific">Eimeria maxima</name>
    <name type="common">Coccidian parasite</name>
    <dbReference type="NCBI Taxonomy" id="5804"/>
    <lineage>
        <taxon>Eukaryota</taxon>
        <taxon>Sar</taxon>
        <taxon>Alveolata</taxon>
        <taxon>Apicomplexa</taxon>
        <taxon>Conoidasida</taxon>
        <taxon>Coccidia</taxon>
        <taxon>Eucoccidiorida</taxon>
        <taxon>Eimeriorina</taxon>
        <taxon>Eimeriidae</taxon>
        <taxon>Eimeria</taxon>
    </lineage>
</organism>
<feature type="transmembrane region" description="Helical" evidence="14">
    <location>
        <begin position="175"/>
        <end position="194"/>
    </location>
</feature>
<keyword evidence="9" id="KW-0443">Lipid metabolism</keyword>
<evidence type="ECO:0000256" key="12">
    <source>
        <dbReference type="RuleBase" id="RU000581"/>
    </source>
</evidence>
<evidence type="ECO:0000256" key="6">
    <source>
        <dbReference type="ARBA" id="ARBA00022832"/>
    </source>
</evidence>
<sequence length="644" mass="72435">MLDTLWQQVLPIFTEEFWAEPLRAPMISRSCRHLVWGISVICNTLGVANLAVQVFVHAYFAAAEFAVTKRLFTFLRSYITLLQLSQMFFGMCISSHAIYHPEVQQSALAVFNAKLCLAMYISHAILFLQFYLDAFCKEYRSGEATFLTFFHAFAVIGLVKLVMHEQCWRLFADTLLLYLVGGLGITCGSHRLWSHRAYKASAGLRCFLMLLTSLANQGSIFHWARDHRVHHKNSDKEGDPYNASRGFFYSHVGWLLLKKPQSVKDAGSCLRWCICLHATWTVNSTAHIWGDRRYTVEGNPCESCFTALVAVGEGWHDWHHKYPYDYAASEGGIFDQYNPSKLWSLFFDLLLLTGAYLLTWWCYSACTSRLSTAPQALVEASPYVLLPLLLIVSSAVLGTLFFSMLMHAFVAANGTFSASTLLSDLVGGLICGLLMIPYQRKRFNVPGETPALSSTSPWLVCLFGATILDTLRRLYFDGVVVEGKFVADDVMNNNCKYDFLCVAPCALRWVKACLDKRHRKDESQLMRAIHVLHHRPLDLHLLQAVTFEVPLHRVPEAVCYLNERVESMPAEVFSASLSDGFAVVHPDSRPEYYNSLGQPAQERRAEEPGTSTNGEVDKKAKDLDEAPFGASSSTLTKRTRAVGS</sequence>
<evidence type="ECO:0000256" key="7">
    <source>
        <dbReference type="ARBA" id="ARBA00022989"/>
    </source>
</evidence>
<evidence type="ECO:0000256" key="11">
    <source>
        <dbReference type="ARBA" id="ARBA00023160"/>
    </source>
</evidence>
<protein>
    <submittedName>
        <fullName evidence="15">Fatty acyl-CoA desaturase, putative</fullName>
    </submittedName>
</protein>
<keyword evidence="5 12" id="KW-0812">Transmembrane</keyword>
<feature type="transmembrane region" description="Helical" evidence="14">
    <location>
        <begin position="144"/>
        <end position="163"/>
    </location>
</feature>
<gene>
    <name evidence="15" type="ORF">EMWEY_00041670</name>
</gene>
<dbReference type="GO" id="GO:0005506">
    <property type="term" value="F:iron ion binding"/>
    <property type="evidence" value="ECO:0007669"/>
    <property type="project" value="TreeGrafter"/>
</dbReference>
<keyword evidence="10 14" id="KW-0472">Membrane</keyword>
<dbReference type="GO" id="GO:0009922">
    <property type="term" value="F:fatty acid elongase activity"/>
    <property type="evidence" value="ECO:0007669"/>
    <property type="project" value="InterPro"/>
</dbReference>
<evidence type="ECO:0000256" key="2">
    <source>
        <dbReference type="ARBA" id="ARBA00009295"/>
    </source>
</evidence>
<dbReference type="RefSeq" id="XP_013338146.1">
    <property type="nucleotide sequence ID" value="XM_013482692.1"/>
</dbReference>
<dbReference type="PRINTS" id="PR00075">
    <property type="entry name" value="FACDDSATRASE"/>
</dbReference>
<comment type="cofactor">
    <cofactor evidence="12">
        <name>Fe(2+)</name>
        <dbReference type="ChEBI" id="CHEBI:29033"/>
    </cofactor>
</comment>
<dbReference type="CDD" id="cd03505">
    <property type="entry name" value="Delta9-FADS-like"/>
    <property type="match status" value="1"/>
</dbReference>
<comment type="similarity">
    <text evidence="2 12">Belongs to the fatty acid desaturase type 1 family.</text>
</comment>
<evidence type="ECO:0000256" key="1">
    <source>
        <dbReference type="ARBA" id="ARBA00004141"/>
    </source>
</evidence>
<evidence type="ECO:0000256" key="8">
    <source>
        <dbReference type="ARBA" id="ARBA00023002"/>
    </source>
</evidence>
<keyword evidence="11 12" id="KW-0275">Fatty acid biosynthesis</keyword>
<keyword evidence="8 12" id="KW-0560">Oxidoreductase</keyword>
<feature type="transmembrane region" description="Helical" evidence="14">
    <location>
        <begin position="111"/>
        <end position="132"/>
    </location>
</feature>
<dbReference type="Proteomes" id="UP000030763">
    <property type="component" value="Unassembled WGS sequence"/>
</dbReference>
<feature type="transmembrane region" description="Helical" evidence="14">
    <location>
        <begin position="34"/>
        <end position="60"/>
    </location>
</feature>
<feature type="transmembrane region" description="Helical" evidence="14">
    <location>
        <begin position="416"/>
        <end position="436"/>
    </location>
</feature>
<evidence type="ECO:0000256" key="4">
    <source>
        <dbReference type="ARBA" id="ARBA00022679"/>
    </source>
</evidence>
<evidence type="ECO:0000313" key="16">
    <source>
        <dbReference type="Proteomes" id="UP000030763"/>
    </source>
</evidence>
<dbReference type="OMA" id="CLAMYIS"/>
<dbReference type="InterPro" id="IPR015876">
    <property type="entry name" value="Acyl-CoA_DS"/>
</dbReference>
<keyword evidence="16" id="KW-1185">Reference proteome</keyword>
<evidence type="ECO:0000256" key="9">
    <source>
        <dbReference type="ARBA" id="ARBA00023098"/>
    </source>
</evidence>
<feature type="transmembrane region" description="Helical" evidence="14">
    <location>
        <begin position="81"/>
        <end position="99"/>
    </location>
</feature>
<dbReference type="GeneID" id="25338153"/>
<dbReference type="EMBL" id="HG722102">
    <property type="protein sequence ID" value="CDJ61496.1"/>
    <property type="molecule type" value="Genomic_DNA"/>
</dbReference>
<feature type="compositionally biased region" description="Basic and acidic residues" evidence="13">
    <location>
        <begin position="615"/>
        <end position="624"/>
    </location>
</feature>
<dbReference type="GO" id="GO:0005789">
    <property type="term" value="C:endoplasmic reticulum membrane"/>
    <property type="evidence" value="ECO:0007669"/>
    <property type="project" value="TreeGrafter"/>
</dbReference>
<proteinExistence type="inferred from homology"/>
<name>U6MBS8_EIMMA</name>
<evidence type="ECO:0000313" key="15">
    <source>
        <dbReference type="EMBL" id="CDJ61496.1"/>
    </source>
</evidence>
<keyword evidence="4" id="KW-0808">Transferase</keyword>
<dbReference type="PANTHER" id="PTHR11351:SF31">
    <property type="entry name" value="DESATURASE 1, ISOFORM A-RELATED"/>
    <property type="match status" value="1"/>
</dbReference>
<dbReference type="GO" id="GO:0004768">
    <property type="term" value="F:stearoyl-CoA 9-desaturase activity"/>
    <property type="evidence" value="ECO:0007669"/>
    <property type="project" value="TreeGrafter"/>
</dbReference>
<comment type="subcellular location">
    <subcellularLocation>
        <location evidence="1">Membrane</location>
        <topology evidence="1">Multi-pass membrane protein</topology>
    </subcellularLocation>
</comment>
<reference evidence="15" key="2">
    <citation type="submission" date="2013-10" db="EMBL/GenBank/DDBJ databases">
        <authorList>
            <person name="Aslett M."/>
        </authorList>
    </citation>
    <scope>NUCLEOTIDE SEQUENCE [LARGE SCALE GENOMIC DNA]</scope>
    <source>
        <strain evidence="15">Weybridge</strain>
    </source>
</reference>
<accession>U6MBS8</accession>
<evidence type="ECO:0000256" key="14">
    <source>
        <dbReference type="SAM" id="Phobius"/>
    </source>
</evidence>
<dbReference type="GO" id="GO:0006636">
    <property type="term" value="P:unsaturated fatty acid biosynthetic process"/>
    <property type="evidence" value="ECO:0007669"/>
    <property type="project" value="TreeGrafter"/>
</dbReference>
<keyword evidence="7 14" id="KW-1133">Transmembrane helix</keyword>
<dbReference type="Pfam" id="PF01151">
    <property type="entry name" value="ELO"/>
    <property type="match status" value="1"/>
</dbReference>
<dbReference type="OrthoDB" id="1533126at2759"/>
<evidence type="ECO:0000256" key="5">
    <source>
        <dbReference type="ARBA" id="ARBA00022692"/>
    </source>
</evidence>
<evidence type="ECO:0000256" key="3">
    <source>
        <dbReference type="ARBA" id="ARBA00022516"/>
    </source>
</evidence>